<dbReference type="Gene3D" id="3.40.50.720">
    <property type="entry name" value="NAD(P)-binding Rossmann-like Domain"/>
    <property type="match status" value="1"/>
</dbReference>
<sequence>MRDLLPALRAAGLPKFKEVGQREWIRRLRDSNPDPEANLTVKLVEFFTSKYDTEVTMRRNLDYVTSAAVELSPVLATVPDWSTELVEKFVDNFLKTSWATKCRGVVETH</sequence>
<evidence type="ECO:0000313" key="1">
    <source>
        <dbReference type="EMBL" id="EXJ90431.1"/>
    </source>
</evidence>
<dbReference type="HOGENOM" id="CLU_2183623_0_0_1"/>
<dbReference type="OrthoDB" id="429813at2759"/>
<dbReference type="Proteomes" id="UP000019484">
    <property type="component" value="Unassembled WGS sequence"/>
</dbReference>
<protein>
    <submittedName>
        <fullName evidence="1">Uncharacterized protein</fullName>
    </submittedName>
</protein>
<dbReference type="GeneID" id="19158424"/>
<keyword evidence="2" id="KW-1185">Reference proteome</keyword>
<gene>
    <name evidence="1" type="ORF">A1O1_03532</name>
</gene>
<dbReference type="STRING" id="1182541.W9YMI2"/>
<evidence type="ECO:0000313" key="2">
    <source>
        <dbReference type="Proteomes" id="UP000019484"/>
    </source>
</evidence>
<comment type="caution">
    <text evidence="1">The sequence shown here is derived from an EMBL/GenBank/DDBJ whole genome shotgun (WGS) entry which is preliminary data.</text>
</comment>
<organism evidence="1 2">
    <name type="scientific">Capronia coronata CBS 617.96</name>
    <dbReference type="NCBI Taxonomy" id="1182541"/>
    <lineage>
        <taxon>Eukaryota</taxon>
        <taxon>Fungi</taxon>
        <taxon>Dikarya</taxon>
        <taxon>Ascomycota</taxon>
        <taxon>Pezizomycotina</taxon>
        <taxon>Eurotiomycetes</taxon>
        <taxon>Chaetothyriomycetidae</taxon>
        <taxon>Chaetothyriales</taxon>
        <taxon>Herpotrichiellaceae</taxon>
        <taxon>Capronia</taxon>
    </lineage>
</organism>
<dbReference type="AlphaFoldDB" id="W9YMI2"/>
<accession>W9YMI2</accession>
<reference evidence="1 2" key="1">
    <citation type="submission" date="2013-03" db="EMBL/GenBank/DDBJ databases">
        <title>The Genome Sequence of Capronia coronata CBS 617.96.</title>
        <authorList>
            <consortium name="The Broad Institute Genomics Platform"/>
            <person name="Cuomo C."/>
            <person name="de Hoog S."/>
            <person name="Gorbushina A."/>
            <person name="Walker B."/>
            <person name="Young S.K."/>
            <person name="Zeng Q."/>
            <person name="Gargeya S."/>
            <person name="Fitzgerald M."/>
            <person name="Haas B."/>
            <person name="Abouelleil A."/>
            <person name="Allen A.W."/>
            <person name="Alvarado L."/>
            <person name="Arachchi H.M."/>
            <person name="Berlin A.M."/>
            <person name="Chapman S.B."/>
            <person name="Gainer-Dewar J."/>
            <person name="Goldberg J."/>
            <person name="Griggs A."/>
            <person name="Gujja S."/>
            <person name="Hansen M."/>
            <person name="Howarth C."/>
            <person name="Imamovic A."/>
            <person name="Ireland A."/>
            <person name="Larimer J."/>
            <person name="McCowan C."/>
            <person name="Murphy C."/>
            <person name="Pearson M."/>
            <person name="Poon T.W."/>
            <person name="Priest M."/>
            <person name="Roberts A."/>
            <person name="Saif S."/>
            <person name="Shea T."/>
            <person name="Sisk P."/>
            <person name="Sykes S."/>
            <person name="Wortman J."/>
            <person name="Nusbaum C."/>
            <person name="Birren B."/>
        </authorList>
    </citation>
    <scope>NUCLEOTIDE SEQUENCE [LARGE SCALE GENOMIC DNA]</scope>
    <source>
        <strain evidence="1 2">CBS 617.96</strain>
    </source>
</reference>
<name>W9YMI2_9EURO</name>
<dbReference type="EMBL" id="AMWN01000003">
    <property type="protein sequence ID" value="EXJ90431.1"/>
    <property type="molecule type" value="Genomic_DNA"/>
</dbReference>
<dbReference type="RefSeq" id="XP_007722625.1">
    <property type="nucleotide sequence ID" value="XM_007724435.1"/>
</dbReference>
<proteinExistence type="predicted"/>